<dbReference type="EMBL" id="QGGV01000004">
    <property type="protein sequence ID" value="PWK56533.1"/>
    <property type="molecule type" value="Genomic_DNA"/>
</dbReference>
<comment type="caution">
    <text evidence="18">The sequence shown here is derived from an EMBL/GenBank/DDBJ whole genome shotgun (WGS) entry which is preliminary data.</text>
</comment>
<dbReference type="InterPro" id="IPR011335">
    <property type="entry name" value="Restrct_endonuc-II-like"/>
</dbReference>
<keyword evidence="6" id="KW-0269">Exonuclease</keyword>
<evidence type="ECO:0000256" key="5">
    <source>
        <dbReference type="ARBA" id="ARBA00022806"/>
    </source>
</evidence>
<dbReference type="Pfam" id="PF00580">
    <property type="entry name" value="UvrD-helicase"/>
    <property type="match status" value="1"/>
</dbReference>
<comment type="catalytic activity">
    <reaction evidence="11">
        <text>Couples ATP hydrolysis with the unwinding of duplex DNA by translocating in the 3'-5' direction.</text>
        <dbReference type="EC" id="5.6.2.4"/>
    </reaction>
</comment>
<evidence type="ECO:0000256" key="3">
    <source>
        <dbReference type="ARBA" id="ARBA00022763"/>
    </source>
</evidence>
<dbReference type="OrthoDB" id="9810135at2"/>
<dbReference type="KEGG" id="salo:EF888_21320"/>
<reference evidence="18 19" key="1">
    <citation type="submission" date="2018-05" db="EMBL/GenBank/DDBJ databases">
        <title>Genomic Encyclopedia of Type Strains, Phase IV (KMG-IV): sequencing the most valuable type-strain genomes for metagenomic binning, comparative biology and taxonomic classification.</title>
        <authorList>
            <person name="Goeker M."/>
        </authorList>
    </citation>
    <scope>NUCLEOTIDE SEQUENCE [LARGE SCALE GENOMIC DNA]</scope>
    <source>
        <strain evidence="18 19">DSM 103371</strain>
    </source>
</reference>
<keyword evidence="3" id="KW-0227">DNA damage</keyword>
<evidence type="ECO:0000313" key="18">
    <source>
        <dbReference type="EMBL" id="PWK56533.1"/>
    </source>
</evidence>
<evidence type="ECO:0000256" key="4">
    <source>
        <dbReference type="ARBA" id="ARBA00022801"/>
    </source>
</evidence>
<evidence type="ECO:0000256" key="12">
    <source>
        <dbReference type="ARBA" id="ARBA00034808"/>
    </source>
</evidence>
<evidence type="ECO:0000256" key="15">
    <source>
        <dbReference type="PROSITE-ProRule" id="PRU00560"/>
    </source>
</evidence>
<dbReference type="InterPro" id="IPR014016">
    <property type="entry name" value="UvrD-like_ATP-bd"/>
</dbReference>
<feature type="domain" description="UvrD-like helicase ATP-binding" evidence="16">
    <location>
        <begin position="2"/>
        <end position="465"/>
    </location>
</feature>
<evidence type="ECO:0000313" key="19">
    <source>
        <dbReference type="Proteomes" id="UP000245390"/>
    </source>
</evidence>
<sequence length="1106" mass="120819">MTDEATLVQNLAADPAVSTWLSANAGSGKTRVLTNRVARLLLNGVEPQNILCLTYTKAAASEMQNRLFKTLGAWAMLDDASLRLALSDLGEALPRNLARARTLFASAIEAPGGLKIQTIHSLCASILRQFPLESGTSPQFVEMDDTAQEALISEILDDLARSHPAVLAEASACMNADSLSSLAKDVISNADGFTPSLSRDEISARCGVTPGTTEADIVARALQPGDLAFLKSLVPLLSTGGANDVKLATRISECGSRETVRTLLELTEFLLFQSGENACRAKINGQPTRALRDGAFQSHLDRFNDLMLRVEEARAAWVPLNAARRMSALHEFARILLPAYNAAKEERALLDFDDLIRRAQRLLTDPTLPWVLFRLDARLEHILVDEAQDTSPRQWQVIRALAEELTSGARPDRPRTLFVVGDKKQSIYSFQGADAAGFDRMADAFGRQLAGGLSRRELRHSFRSSPAILSAVDATLALDGVTGTGSDASHLAFHSDMPGRIDVWPLVPPPEKPEVHPWHDPADRPLPDGAQVTLARSLARFIGRILEGEAISDKTGRVRCVSAGDIMILVRSRGEMFEQIISACKTAGLPIAGADRLKIAAELAVKDLTALLSFLALPDDDLALAGALKSPLLGWSEGQLFDLAHGRTAPTLWRELLRRNDDFPETVTILRSLRDDIDFLRPYELLERILTRHDGRRKLLGHIGLEAREGIDELLNQALAYERDHVPSLTGFLNRLSTEDIVVKRQANGADDLIRVMTVHGAKGLERPIVILPDTTAPPRPNASDLLVAEDGITLPPLKRGHETEEIAQARDRVRAAEDEERDRLLYVAMTRAEKWLIVCGVEQARAPSRNVDWHRLVREGVTSAGGVEVETPEGTILRLAHGEWPTLDELPTSEKVSDAREMPHFLTQPAPLFEPLQPLSPSNLGGAKVLGGGALAENAAKRRGRQLHLLLEHLPGKLHPEAFAHSLLSRGPDAAHTEEVDELLDEALRNLALQPDLFTSEALVEAEIAVRLPGFEREIAGTIDRLLVGDRRVQAVDFKTNAIVPSRPEDTPEGILRQMGAYLLALEQVYPAREVEVAVLWTATATLMPLPHGIVRAALGRATIS</sequence>
<dbReference type="SUPFAM" id="SSF52980">
    <property type="entry name" value="Restriction endonuclease-like"/>
    <property type="match status" value="1"/>
</dbReference>
<evidence type="ECO:0000256" key="14">
    <source>
        <dbReference type="ARBA" id="ARBA00048988"/>
    </source>
</evidence>
<dbReference type="Proteomes" id="UP000245390">
    <property type="component" value="Unassembled WGS sequence"/>
</dbReference>
<comment type="catalytic activity">
    <reaction evidence="14">
        <text>ATP + H2O = ADP + phosphate + H(+)</text>
        <dbReference type="Rhea" id="RHEA:13065"/>
        <dbReference type="ChEBI" id="CHEBI:15377"/>
        <dbReference type="ChEBI" id="CHEBI:15378"/>
        <dbReference type="ChEBI" id="CHEBI:30616"/>
        <dbReference type="ChEBI" id="CHEBI:43474"/>
        <dbReference type="ChEBI" id="CHEBI:456216"/>
        <dbReference type="EC" id="5.6.2.4"/>
    </reaction>
</comment>
<dbReference type="InterPro" id="IPR027417">
    <property type="entry name" value="P-loop_NTPase"/>
</dbReference>
<evidence type="ECO:0000259" key="16">
    <source>
        <dbReference type="PROSITE" id="PS51198"/>
    </source>
</evidence>
<keyword evidence="19" id="KW-1185">Reference proteome</keyword>
<keyword evidence="10" id="KW-0413">Isomerase</keyword>
<dbReference type="Pfam" id="PF12705">
    <property type="entry name" value="PDDEXK_1"/>
    <property type="match status" value="1"/>
</dbReference>
<dbReference type="RefSeq" id="WP_109759220.1">
    <property type="nucleotide sequence ID" value="NZ_CP034588.1"/>
</dbReference>
<proteinExistence type="predicted"/>
<evidence type="ECO:0000256" key="2">
    <source>
        <dbReference type="ARBA" id="ARBA00022741"/>
    </source>
</evidence>
<dbReference type="Gene3D" id="3.90.320.10">
    <property type="match status" value="1"/>
</dbReference>
<feature type="binding site" evidence="15">
    <location>
        <begin position="23"/>
        <end position="30"/>
    </location>
    <ligand>
        <name>ATP</name>
        <dbReference type="ChEBI" id="CHEBI:30616"/>
    </ligand>
</feature>
<evidence type="ECO:0000256" key="9">
    <source>
        <dbReference type="ARBA" id="ARBA00023204"/>
    </source>
</evidence>
<evidence type="ECO:0000259" key="17">
    <source>
        <dbReference type="PROSITE" id="PS51217"/>
    </source>
</evidence>
<keyword evidence="8" id="KW-0238">DNA-binding</keyword>
<dbReference type="GO" id="GO:0003677">
    <property type="term" value="F:DNA binding"/>
    <property type="evidence" value="ECO:0007669"/>
    <property type="project" value="UniProtKB-KW"/>
</dbReference>
<dbReference type="PROSITE" id="PS51217">
    <property type="entry name" value="UVRD_HELICASE_CTER"/>
    <property type="match status" value="1"/>
</dbReference>
<dbReference type="AlphaFoldDB" id="A0A316G795"/>
<keyword evidence="2 15" id="KW-0547">Nucleotide-binding</keyword>
<dbReference type="GO" id="GO:0005524">
    <property type="term" value="F:ATP binding"/>
    <property type="evidence" value="ECO:0007669"/>
    <property type="project" value="UniProtKB-UniRule"/>
</dbReference>
<evidence type="ECO:0000256" key="11">
    <source>
        <dbReference type="ARBA" id="ARBA00034617"/>
    </source>
</evidence>
<dbReference type="NCBIfam" id="TIGR02784">
    <property type="entry name" value="addA_alphas"/>
    <property type="match status" value="1"/>
</dbReference>
<dbReference type="GO" id="GO:0005829">
    <property type="term" value="C:cytosol"/>
    <property type="evidence" value="ECO:0007669"/>
    <property type="project" value="TreeGrafter"/>
</dbReference>
<dbReference type="InterPro" id="IPR014151">
    <property type="entry name" value="DNA_helicase_AddA"/>
</dbReference>
<dbReference type="SUPFAM" id="SSF52540">
    <property type="entry name" value="P-loop containing nucleoside triphosphate hydrolases"/>
    <property type="match status" value="1"/>
</dbReference>
<evidence type="ECO:0000256" key="10">
    <source>
        <dbReference type="ARBA" id="ARBA00023235"/>
    </source>
</evidence>
<evidence type="ECO:0000256" key="7">
    <source>
        <dbReference type="ARBA" id="ARBA00022840"/>
    </source>
</evidence>
<evidence type="ECO:0000256" key="13">
    <source>
        <dbReference type="ARBA" id="ARBA00034923"/>
    </source>
</evidence>
<dbReference type="InterPro" id="IPR014017">
    <property type="entry name" value="DNA_helicase_UvrD-like_C"/>
</dbReference>
<dbReference type="InterPro" id="IPR000212">
    <property type="entry name" value="DNA_helicase_UvrD/REP"/>
</dbReference>
<feature type="domain" description="UvrD-like helicase C-terminal" evidence="17">
    <location>
        <begin position="482"/>
        <end position="764"/>
    </location>
</feature>
<dbReference type="EC" id="5.6.2.4" evidence="12"/>
<dbReference type="PANTHER" id="PTHR11070:SF2">
    <property type="entry name" value="ATP-DEPENDENT DNA HELICASE SRS2"/>
    <property type="match status" value="1"/>
</dbReference>
<dbReference type="GO" id="GO:0000725">
    <property type="term" value="P:recombinational repair"/>
    <property type="evidence" value="ECO:0007669"/>
    <property type="project" value="TreeGrafter"/>
</dbReference>
<evidence type="ECO:0000256" key="8">
    <source>
        <dbReference type="ARBA" id="ARBA00023125"/>
    </source>
</evidence>
<gene>
    <name evidence="18" type="ORF">C8D95_104205</name>
</gene>
<organism evidence="18 19">
    <name type="scientific">Silicimonas algicola</name>
    <dbReference type="NCBI Taxonomy" id="1826607"/>
    <lineage>
        <taxon>Bacteria</taxon>
        <taxon>Pseudomonadati</taxon>
        <taxon>Pseudomonadota</taxon>
        <taxon>Alphaproteobacteria</taxon>
        <taxon>Rhodobacterales</taxon>
        <taxon>Paracoccaceae</taxon>
    </lineage>
</organism>
<dbReference type="GO" id="GO:0033202">
    <property type="term" value="C:DNA helicase complex"/>
    <property type="evidence" value="ECO:0007669"/>
    <property type="project" value="TreeGrafter"/>
</dbReference>
<dbReference type="GO" id="GO:0004527">
    <property type="term" value="F:exonuclease activity"/>
    <property type="evidence" value="ECO:0007669"/>
    <property type="project" value="UniProtKB-KW"/>
</dbReference>
<keyword evidence="4 15" id="KW-0378">Hydrolase</keyword>
<protein>
    <recommendedName>
        <fullName evidence="12">DNA 3'-5' helicase</fullName>
        <ecNumber evidence="12">5.6.2.4</ecNumber>
    </recommendedName>
    <alternativeName>
        <fullName evidence="13">DNA 3'-5' helicase II</fullName>
    </alternativeName>
</protein>
<dbReference type="InterPro" id="IPR038726">
    <property type="entry name" value="PDDEXK_AddAB-type"/>
</dbReference>
<dbReference type="InterPro" id="IPR011604">
    <property type="entry name" value="PDDEXK-like_dom_sf"/>
</dbReference>
<keyword evidence="5 15" id="KW-0347">Helicase</keyword>
<evidence type="ECO:0000256" key="1">
    <source>
        <dbReference type="ARBA" id="ARBA00022722"/>
    </source>
</evidence>
<dbReference type="Gene3D" id="3.40.50.300">
    <property type="entry name" value="P-loop containing nucleotide triphosphate hydrolases"/>
    <property type="match status" value="4"/>
</dbReference>
<keyword evidence="7 15" id="KW-0067">ATP-binding</keyword>
<dbReference type="Gene3D" id="1.10.486.10">
    <property type="entry name" value="PCRA, domain 4"/>
    <property type="match status" value="1"/>
</dbReference>
<name>A0A316G795_9RHOB</name>
<dbReference type="GO" id="GO:0043138">
    <property type="term" value="F:3'-5' DNA helicase activity"/>
    <property type="evidence" value="ECO:0007669"/>
    <property type="project" value="UniProtKB-EC"/>
</dbReference>
<keyword evidence="1" id="KW-0540">Nuclease</keyword>
<accession>A0A316G795</accession>
<dbReference type="Pfam" id="PF13361">
    <property type="entry name" value="UvrD_C"/>
    <property type="match status" value="1"/>
</dbReference>
<dbReference type="PANTHER" id="PTHR11070">
    <property type="entry name" value="UVRD / RECB / PCRA DNA HELICASE FAMILY MEMBER"/>
    <property type="match status" value="1"/>
</dbReference>
<evidence type="ECO:0000256" key="6">
    <source>
        <dbReference type="ARBA" id="ARBA00022839"/>
    </source>
</evidence>
<dbReference type="PROSITE" id="PS51198">
    <property type="entry name" value="UVRD_HELICASE_ATP_BIND"/>
    <property type="match status" value="1"/>
</dbReference>
<keyword evidence="9" id="KW-0234">DNA repair</keyword>